<organism evidence="1 2">
    <name type="scientific">Oedothorax gibbosus</name>
    <dbReference type="NCBI Taxonomy" id="931172"/>
    <lineage>
        <taxon>Eukaryota</taxon>
        <taxon>Metazoa</taxon>
        <taxon>Ecdysozoa</taxon>
        <taxon>Arthropoda</taxon>
        <taxon>Chelicerata</taxon>
        <taxon>Arachnida</taxon>
        <taxon>Araneae</taxon>
        <taxon>Araneomorphae</taxon>
        <taxon>Entelegynae</taxon>
        <taxon>Araneoidea</taxon>
        <taxon>Linyphiidae</taxon>
        <taxon>Erigoninae</taxon>
        <taxon>Oedothorax</taxon>
    </lineage>
</organism>
<evidence type="ECO:0000313" key="2">
    <source>
        <dbReference type="Proteomes" id="UP000827092"/>
    </source>
</evidence>
<accession>A0AAV6TLT2</accession>
<dbReference type="AlphaFoldDB" id="A0AAV6TLT2"/>
<dbReference type="EMBL" id="JAFNEN010002434">
    <property type="protein sequence ID" value="KAG8172732.1"/>
    <property type="molecule type" value="Genomic_DNA"/>
</dbReference>
<gene>
    <name evidence="1" type="ORF">JTE90_003921</name>
</gene>
<proteinExistence type="predicted"/>
<keyword evidence="2" id="KW-1185">Reference proteome</keyword>
<reference evidence="1 2" key="1">
    <citation type="journal article" date="2022" name="Nat. Ecol. Evol.">
        <title>A masculinizing supergene underlies an exaggerated male reproductive morph in a spider.</title>
        <authorList>
            <person name="Hendrickx F."/>
            <person name="De Corte Z."/>
            <person name="Sonet G."/>
            <person name="Van Belleghem S.M."/>
            <person name="Kostlbacher S."/>
            <person name="Vangestel C."/>
        </authorList>
    </citation>
    <scope>NUCLEOTIDE SEQUENCE [LARGE SCALE GENOMIC DNA]</scope>
    <source>
        <strain evidence="1">W744_W776</strain>
    </source>
</reference>
<dbReference type="Proteomes" id="UP000827092">
    <property type="component" value="Unassembled WGS sequence"/>
</dbReference>
<evidence type="ECO:0000313" key="1">
    <source>
        <dbReference type="EMBL" id="KAG8172732.1"/>
    </source>
</evidence>
<name>A0AAV6TLT2_9ARAC</name>
<protein>
    <submittedName>
        <fullName evidence="1">Uncharacterized protein</fullName>
    </submittedName>
</protein>
<sequence length="140" mass="16469">MSFDQVPPCPTGRKQRMAVTCAECEHYFADGGQLQVSGRHRNRKCPTPPGFWDFYWPDNVYDVPIEECLLPLSNKYDRVVIRQKIPFRTVPSKQGWTCALKDQNFERVDGELQDRLLTHLETRDKRWHGENEKDQTSDRD</sequence>
<comment type="caution">
    <text evidence="1">The sequence shown here is derived from an EMBL/GenBank/DDBJ whole genome shotgun (WGS) entry which is preliminary data.</text>
</comment>